<dbReference type="RefSeq" id="WP_131922238.1">
    <property type="nucleotide sequence ID" value="NZ_BAAAVY010000008.1"/>
</dbReference>
<accession>A0A380WIA5</accession>
<evidence type="ECO:0000313" key="2">
    <source>
        <dbReference type="EMBL" id="SUU88729.1"/>
    </source>
</evidence>
<feature type="region of interest" description="Disordered" evidence="1">
    <location>
        <begin position="648"/>
        <end position="681"/>
    </location>
</feature>
<dbReference type="AlphaFoldDB" id="A0A380WIA5"/>
<name>A0A380WIA5_AMIAI</name>
<gene>
    <name evidence="2" type="ORF">NCTC10684_01957</name>
</gene>
<dbReference type="EMBL" id="UFSM01000001">
    <property type="protein sequence ID" value="SUU88729.1"/>
    <property type="molecule type" value="Genomic_DNA"/>
</dbReference>
<organism evidence="2 3">
    <name type="scientific">Aminobacter aminovorans</name>
    <name type="common">Chelatobacter heintzii</name>
    <dbReference type="NCBI Taxonomy" id="83263"/>
    <lineage>
        <taxon>Bacteria</taxon>
        <taxon>Pseudomonadati</taxon>
        <taxon>Pseudomonadota</taxon>
        <taxon>Alphaproteobacteria</taxon>
        <taxon>Hyphomicrobiales</taxon>
        <taxon>Phyllobacteriaceae</taxon>
        <taxon>Aminobacter</taxon>
    </lineage>
</organism>
<evidence type="ECO:0008006" key="4">
    <source>
        <dbReference type="Google" id="ProtNLM"/>
    </source>
</evidence>
<dbReference type="OrthoDB" id="8283038at2"/>
<protein>
    <recommendedName>
        <fullName evidence="4">Type I secretion protein</fullName>
    </recommendedName>
</protein>
<reference evidence="2 3" key="1">
    <citation type="submission" date="2018-06" db="EMBL/GenBank/DDBJ databases">
        <authorList>
            <consortium name="Pathogen Informatics"/>
            <person name="Doyle S."/>
        </authorList>
    </citation>
    <scope>NUCLEOTIDE SEQUENCE [LARGE SCALE GENOMIC DNA]</scope>
    <source>
        <strain evidence="2 3">NCTC10684</strain>
    </source>
</reference>
<dbReference type="Proteomes" id="UP000254701">
    <property type="component" value="Unassembled WGS sequence"/>
</dbReference>
<evidence type="ECO:0000313" key="3">
    <source>
        <dbReference type="Proteomes" id="UP000254701"/>
    </source>
</evidence>
<sequence>MNSVYLDKVSDAIAHFVGLFDMNVEAARQKQAYDGFKATQEAEKQLPDPETVAIKVDASHTLKDFDPHVPYLAMRPEIEQVTVWSKVAFAPPEVPIPDGPFLHDFTRIPDGTTVGSGGVVLPQIDPPGDLAAIINQEIRLSDNDYVGFGGSGLKFTPAAPDNSALDDLQQAAADLSPIDDLTLPGTTEEMATFVTTAVDRFDAFDAADHGNADVFSVKGETIEGTYLNGQLVDEAGVPKMEDYVNFLKEQDDDEDVAGPDGPLDMDTPPDSGNFMDGWGDGTVNPSVDISTGGNSVINSAVVVNEWVSAEVIAVMGDHFSLNAIVQINGTCDVDSVGSAVGGWPFDPGGENQSFNIAMFKHIDPSAETDGEAAPPPAGFPAYYVVTEISGDLLMMNWIEQYAYVMDNDVVIASSSGVQSVVSTGENTAFNGLSLYELGSYYDLIIVGGNVYDASIICQLNLLLDNDMIGAVDGFETTGEGSASTGGNLLWNQASIVNVGAGTCEPLPDGYDTAAADLAAGNKELPNSILQDAAFAGIGVLRVLYISGDIYNLQYIKQTTVVGDSDQVALAMNQMVANPDAEWTITTGGNQLVNDATIVDVDGASKIYVGGDSYSDEILIQANLVSSEPDLGGQDPDTLVNEAVAFLDDSNGDDTGDASQGTNIAPQAADSGSADVMQHMLG</sequence>
<evidence type="ECO:0000256" key="1">
    <source>
        <dbReference type="SAM" id="MobiDB-lite"/>
    </source>
</evidence>
<proteinExistence type="predicted"/>